<dbReference type="GO" id="GO:0005524">
    <property type="term" value="F:ATP binding"/>
    <property type="evidence" value="ECO:0007669"/>
    <property type="project" value="UniProtKB-KW"/>
</dbReference>
<dbReference type="RefSeq" id="WP_226839130.1">
    <property type="nucleotide sequence ID" value="NZ_CP062939.1"/>
</dbReference>
<reference evidence="1 2" key="1">
    <citation type="submission" date="2014-03" db="EMBL/GenBank/DDBJ databases">
        <title>Genomics of Bifidobacteria.</title>
        <authorList>
            <person name="Ventura M."/>
            <person name="Milani C."/>
            <person name="Lugli G.A."/>
        </authorList>
    </citation>
    <scope>NUCLEOTIDE SEQUENCE [LARGE SCALE GENOMIC DNA]</scope>
    <source>
        <strain evidence="1 2">LMG 11597</strain>
    </source>
</reference>
<sequence length="54" mass="6055">MCGSTRRPSSCPRLGKAKRDGTLETMLRDIGRADLIILDWFGYVPFDIDGARLL</sequence>
<dbReference type="eggNOG" id="COG1484">
    <property type="taxonomic scope" value="Bacteria"/>
</dbReference>
<name>A0A087DSY5_9BIFI</name>
<keyword evidence="2" id="KW-1185">Reference proteome</keyword>
<accession>A0A087DSY5</accession>
<dbReference type="EMBL" id="JGZR01000019">
    <property type="protein sequence ID" value="KFI98635.1"/>
    <property type="molecule type" value="Genomic_DNA"/>
</dbReference>
<comment type="caution">
    <text evidence="1">The sequence shown here is derived from an EMBL/GenBank/DDBJ whole genome shotgun (WGS) entry which is preliminary data.</text>
</comment>
<evidence type="ECO:0000313" key="1">
    <source>
        <dbReference type="EMBL" id="KFI98635.1"/>
    </source>
</evidence>
<gene>
    <name evidence="1" type="ORF">BISU_2461</name>
</gene>
<proteinExistence type="predicted"/>
<dbReference type="Proteomes" id="UP000029055">
    <property type="component" value="Unassembled WGS sequence"/>
</dbReference>
<keyword evidence="1" id="KW-0067">ATP-binding</keyword>
<dbReference type="AlphaFoldDB" id="A0A087DSY5"/>
<organism evidence="1 2">
    <name type="scientific">Bifidobacterium subtile</name>
    <dbReference type="NCBI Taxonomy" id="77635"/>
    <lineage>
        <taxon>Bacteria</taxon>
        <taxon>Bacillati</taxon>
        <taxon>Actinomycetota</taxon>
        <taxon>Actinomycetes</taxon>
        <taxon>Bifidobacteriales</taxon>
        <taxon>Bifidobacteriaceae</taxon>
        <taxon>Bifidobacterium</taxon>
    </lineage>
</organism>
<evidence type="ECO:0000313" key="2">
    <source>
        <dbReference type="Proteomes" id="UP000029055"/>
    </source>
</evidence>
<protein>
    <submittedName>
        <fullName evidence="1">IstB-like ATP-binding domain protein</fullName>
    </submittedName>
</protein>
<keyword evidence="1" id="KW-0547">Nucleotide-binding</keyword>